<reference evidence="4 5" key="2">
    <citation type="journal article" date="2012" name="PLoS Pathog.">
        <title>Diverse lifestyles and strategies of plant pathogenesis encoded in the genomes of eighteen Dothideomycetes fungi.</title>
        <authorList>
            <person name="Ohm R.A."/>
            <person name="Feau N."/>
            <person name="Henrissat B."/>
            <person name="Schoch C.L."/>
            <person name="Horwitz B.A."/>
            <person name="Barry K.W."/>
            <person name="Condon B.J."/>
            <person name="Copeland A.C."/>
            <person name="Dhillon B."/>
            <person name="Glaser F."/>
            <person name="Hesse C.N."/>
            <person name="Kosti I."/>
            <person name="LaButti K."/>
            <person name="Lindquist E.A."/>
            <person name="Lucas S."/>
            <person name="Salamov A.A."/>
            <person name="Bradshaw R.E."/>
            <person name="Ciuffetti L."/>
            <person name="Hamelin R.C."/>
            <person name="Kema G.H.J."/>
            <person name="Lawrence C."/>
            <person name="Scott J.A."/>
            <person name="Spatafora J.W."/>
            <person name="Turgeon B.G."/>
            <person name="de Wit P.J.G.M."/>
            <person name="Zhong S."/>
            <person name="Goodwin S.B."/>
            <person name="Grigoriev I.V."/>
        </authorList>
    </citation>
    <scope>NUCLEOTIDE SEQUENCE [LARGE SCALE GENOMIC DNA]</scope>
    <source>
        <strain evidence="5">NZE10 / CBS 128990</strain>
    </source>
</reference>
<dbReference type="Proteomes" id="UP000016933">
    <property type="component" value="Unassembled WGS sequence"/>
</dbReference>
<dbReference type="InterPro" id="IPR036638">
    <property type="entry name" value="HLH_DNA-bd_sf"/>
</dbReference>
<sequence>MANLDTDALDDISQDDQNGQPETVRGCSGTRKKRARHFSSDERARHRIIERERREAFNTSLLELASLLPALDDTKESLLSKHLIVQESIKQHQSHQAAIDEAERRLLVATAERDALQRQLEQLLLLSGDAAVSNQHPIVQDGLTTGQTGWTPQPSGFSNAMAPSDLWDGHVWVPTNFNRPEAVIETLFDRCQNSAIT</sequence>
<dbReference type="EMBL" id="KB446540">
    <property type="protein sequence ID" value="EME43670.1"/>
    <property type="molecule type" value="Genomic_DNA"/>
</dbReference>
<dbReference type="AlphaFoldDB" id="M2YNR1"/>
<dbReference type="SMART" id="SM00353">
    <property type="entry name" value="HLH"/>
    <property type="match status" value="1"/>
</dbReference>
<proteinExistence type="predicted"/>
<dbReference type="GO" id="GO:0046983">
    <property type="term" value="F:protein dimerization activity"/>
    <property type="evidence" value="ECO:0007669"/>
    <property type="project" value="InterPro"/>
</dbReference>
<evidence type="ECO:0000259" key="3">
    <source>
        <dbReference type="PROSITE" id="PS50888"/>
    </source>
</evidence>
<dbReference type="InterPro" id="IPR011598">
    <property type="entry name" value="bHLH_dom"/>
</dbReference>
<dbReference type="Gene3D" id="4.10.280.10">
    <property type="entry name" value="Helix-loop-helix DNA-binding domain"/>
    <property type="match status" value="1"/>
</dbReference>
<dbReference type="HOGENOM" id="CLU_1384136_0_0_1"/>
<dbReference type="Pfam" id="PF00010">
    <property type="entry name" value="HLH"/>
    <property type="match status" value="1"/>
</dbReference>
<feature type="domain" description="BHLH" evidence="3">
    <location>
        <begin position="41"/>
        <end position="95"/>
    </location>
</feature>
<evidence type="ECO:0000313" key="4">
    <source>
        <dbReference type="EMBL" id="EME43670.1"/>
    </source>
</evidence>
<name>M2YNR1_DOTSN</name>
<dbReference type="SUPFAM" id="SSF47459">
    <property type="entry name" value="HLH, helix-loop-helix DNA-binding domain"/>
    <property type="match status" value="1"/>
</dbReference>
<protein>
    <recommendedName>
        <fullName evidence="3">BHLH domain-containing protein</fullName>
    </recommendedName>
</protein>
<feature type="region of interest" description="Disordered" evidence="2">
    <location>
        <begin position="1"/>
        <end position="43"/>
    </location>
</feature>
<feature type="coiled-coil region" evidence="1">
    <location>
        <begin position="85"/>
        <end position="126"/>
    </location>
</feature>
<keyword evidence="5" id="KW-1185">Reference proteome</keyword>
<evidence type="ECO:0000256" key="1">
    <source>
        <dbReference type="SAM" id="Coils"/>
    </source>
</evidence>
<dbReference type="STRING" id="675120.M2YNR1"/>
<evidence type="ECO:0000313" key="5">
    <source>
        <dbReference type="Proteomes" id="UP000016933"/>
    </source>
</evidence>
<dbReference type="eggNOG" id="KOG2483">
    <property type="taxonomic scope" value="Eukaryota"/>
</dbReference>
<keyword evidence="1" id="KW-0175">Coiled coil</keyword>
<organism evidence="4 5">
    <name type="scientific">Dothistroma septosporum (strain NZE10 / CBS 128990)</name>
    <name type="common">Red band needle blight fungus</name>
    <name type="synonym">Mycosphaerella pini</name>
    <dbReference type="NCBI Taxonomy" id="675120"/>
    <lineage>
        <taxon>Eukaryota</taxon>
        <taxon>Fungi</taxon>
        <taxon>Dikarya</taxon>
        <taxon>Ascomycota</taxon>
        <taxon>Pezizomycotina</taxon>
        <taxon>Dothideomycetes</taxon>
        <taxon>Dothideomycetidae</taxon>
        <taxon>Mycosphaerellales</taxon>
        <taxon>Mycosphaerellaceae</taxon>
        <taxon>Dothistroma</taxon>
    </lineage>
</organism>
<gene>
    <name evidence="4" type="ORF">DOTSEDRAFT_72883</name>
</gene>
<dbReference type="OrthoDB" id="1711136at2759"/>
<dbReference type="PROSITE" id="PS50888">
    <property type="entry name" value="BHLH"/>
    <property type="match status" value="1"/>
</dbReference>
<evidence type="ECO:0000256" key="2">
    <source>
        <dbReference type="SAM" id="MobiDB-lite"/>
    </source>
</evidence>
<reference evidence="5" key="1">
    <citation type="journal article" date="2012" name="PLoS Genet.">
        <title>The genomes of the fungal plant pathogens Cladosporium fulvum and Dothistroma septosporum reveal adaptation to different hosts and lifestyles but also signatures of common ancestry.</title>
        <authorList>
            <person name="de Wit P.J.G.M."/>
            <person name="van der Burgt A."/>
            <person name="Oekmen B."/>
            <person name="Stergiopoulos I."/>
            <person name="Abd-Elsalam K.A."/>
            <person name="Aerts A.L."/>
            <person name="Bahkali A.H."/>
            <person name="Beenen H.G."/>
            <person name="Chettri P."/>
            <person name="Cox M.P."/>
            <person name="Datema E."/>
            <person name="de Vries R.P."/>
            <person name="Dhillon B."/>
            <person name="Ganley A.R."/>
            <person name="Griffiths S.A."/>
            <person name="Guo Y."/>
            <person name="Hamelin R.C."/>
            <person name="Henrissat B."/>
            <person name="Kabir M.S."/>
            <person name="Jashni M.K."/>
            <person name="Kema G."/>
            <person name="Klaubauf S."/>
            <person name="Lapidus A."/>
            <person name="Levasseur A."/>
            <person name="Lindquist E."/>
            <person name="Mehrabi R."/>
            <person name="Ohm R.A."/>
            <person name="Owen T.J."/>
            <person name="Salamov A."/>
            <person name="Schwelm A."/>
            <person name="Schijlen E."/>
            <person name="Sun H."/>
            <person name="van den Burg H.A."/>
            <person name="van Ham R.C.H.J."/>
            <person name="Zhang S."/>
            <person name="Goodwin S.B."/>
            <person name="Grigoriev I.V."/>
            <person name="Collemare J."/>
            <person name="Bradshaw R.E."/>
        </authorList>
    </citation>
    <scope>NUCLEOTIDE SEQUENCE [LARGE SCALE GENOMIC DNA]</scope>
    <source>
        <strain evidence="5">NZE10 / CBS 128990</strain>
    </source>
</reference>
<accession>M2YNR1</accession>